<dbReference type="SUPFAM" id="SSF53098">
    <property type="entry name" value="Ribonuclease H-like"/>
    <property type="match status" value="1"/>
</dbReference>
<comment type="similarity">
    <text evidence="1">Belongs to the RuvC family.</text>
</comment>
<evidence type="ECO:0000256" key="6">
    <source>
        <dbReference type="ARBA" id="ARBA00023204"/>
    </source>
</evidence>
<dbReference type="Proteomes" id="UP000031970">
    <property type="component" value="Unassembled WGS sequence"/>
</dbReference>
<keyword evidence="2" id="KW-0227">DNA damage</keyword>
<evidence type="ECO:0000256" key="5">
    <source>
        <dbReference type="ARBA" id="ARBA00023172"/>
    </source>
</evidence>
<dbReference type="Pfam" id="PF02075">
    <property type="entry name" value="RuvC"/>
    <property type="match status" value="1"/>
</dbReference>
<keyword evidence="3" id="KW-0460">Magnesium</keyword>
<dbReference type="AlphaFoldDB" id="A0ABD3ZQ71"/>
<dbReference type="InterPro" id="IPR036397">
    <property type="entry name" value="RNaseH_sf"/>
</dbReference>
<keyword evidence="4" id="KW-0238">DNA-binding</keyword>
<evidence type="ECO:0000313" key="7">
    <source>
        <dbReference type="EMBL" id="KIL30375.1"/>
    </source>
</evidence>
<name>A0ABD3ZQ71_BACIU</name>
<dbReference type="GO" id="GO:0006281">
    <property type="term" value="P:DNA repair"/>
    <property type="evidence" value="ECO:0007669"/>
    <property type="project" value="UniProtKB-KW"/>
</dbReference>
<dbReference type="Gene3D" id="3.30.420.10">
    <property type="entry name" value="Ribonuclease H-like superfamily/Ribonuclease H"/>
    <property type="match status" value="1"/>
</dbReference>
<organism evidence="7 8">
    <name type="scientific">Bacillus subtilis subsp. subtilis</name>
    <dbReference type="NCBI Taxonomy" id="135461"/>
    <lineage>
        <taxon>Bacteria</taxon>
        <taxon>Bacillati</taxon>
        <taxon>Bacillota</taxon>
        <taxon>Bacilli</taxon>
        <taxon>Bacillales</taxon>
        <taxon>Bacillaceae</taxon>
        <taxon>Bacillus</taxon>
    </lineage>
</organism>
<evidence type="ECO:0008006" key="9">
    <source>
        <dbReference type="Google" id="ProtNLM"/>
    </source>
</evidence>
<dbReference type="EMBL" id="JSXS01000125">
    <property type="protein sequence ID" value="KIL30375.1"/>
    <property type="molecule type" value="Genomic_DNA"/>
</dbReference>
<reference evidence="7 8" key="1">
    <citation type="submission" date="2014-11" db="EMBL/GenBank/DDBJ databases">
        <title>Draft Genome Sequences of Nine Bacillus subtilis Strains that Form Spores with High Heat-Resistance.</title>
        <authorList>
            <person name="Krawcyk A.O."/>
            <person name="Berendsen E.M."/>
            <person name="de Jong A."/>
            <person name="Holsappel S."/>
            <person name="Eijlander R.T."/>
            <person name="Wells-Bennik M."/>
            <person name="Kuipers O.P."/>
        </authorList>
    </citation>
    <scope>NUCLEOTIDE SEQUENCE [LARGE SCALE GENOMIC DNA]</scope>
    <source>
        <strain evidence="7 8">B4067</strain>
    </source>
</reference>
<keyword evidence="6" id="KW-0234">DNA repair</keyword>
<evidence type="ECO:0000313" key="8">
    <source>
        <dbReference type="Proteomes" id="UP000031970"/>
    </source>
</evidence>
<evidence type="ECO:0000256" key="1">
    <source>
        <dbReference type="ARBA" id="ARBA00009518"/>
    </source>
</evidence>
<proteinExistence type="inferred from homology"/>
<evidence type="ECO:0000256" key="4">
    <source>
        <dbReference type="ARBA" id="ARBA00023125"/>
    </source>
</evidence>
<protein>
    <recommendedName>
        <fullName evidence="9">Holliday junction nuclease RuvC</fullName>
    </recommendedName>
</protein>
<gene>
    <name evidence="7" type="ORF">B4067_1309</name>
</gene>
<keyword evidence="5" id="KW-0233">DNA recombination</keyword>
<dbReference type="GO" id="GO:0006310">
    <property type="term" value="P:DNA recombination"/>
    <property type="evidence" value="ECO:0007669"/>
    <property type="project" value="UniProtKB-KW"/>
</dbReference>
<evidence type="ECO:0000256" key="3">
    <source>
        <dbReference type="ARBA" id="ARBA00022842"/>
    </source>
</evidence>
<evidence type="ECO:0000256" key="2">
    <source>
        <dbReference type="ARBA" id="ARBA00022763"/>
    </source>
</evidence>
<dbReference type="InterPro" id="IPR002176">
    <property type="entry name" value="X-over_junc_endoDNase_RuvC"/>
</dbReference>
<comment type="caution">
    <text evidence="7">The sequence shown here is derived from an EMBL/GenBank/DDBJ whole genome shotgun (WGS) entry which is preliminary data.</text>
</comment>
<sequence>MFGAWAVIDLALGKYGYKADVEITPTTVKKDVTGKGSASKDEVEAGVRRILSLPADFTFRTDDESDAVAIGLSYLVREKIIKPEEGE</sequence>
<accession>A0ABD3ZQ71</accession>
<dbReference type="InterPro" id="IPR012337">
    <property type="entry name" value="RNaseH-like_sf"/>
</dbReference>
<dbReference type="GO" id="GO:0003677">
    <property type="term" value="F:DNA binding"/>
    <property type="evidence" value="ECO:0007669"/>
    <property type="project" value="UniProtKB-KW"/>
</dbReference>